<dbReference type="Gene3D" id="3.90.550.50">
    <property type="match status" value="1"/>
</dbReference>
<keyword evidence="6 11" id="KW-0735">Signal-anchor</keyword>
<keyword evidence="8 11" id="KW-0333">Golgi apparatus</keyword>
<dbReference type="EC" id="2.4.1.-" evidence="11"/>
<dbReference type="EMBL" id="JBAMIC010000008">
    <property type="protein sequence ID" value="KAK7104231.1"/>
    <property type="molecule type" value="Genomic_DNA"/>
</dbReference>
<dbReference type="GO" id="GO:0006493">
    <property type="term" value="P:protein O-linked glycosylation"/>
    <property type="evidence" value="ECO:0007669"/>
    <property type="project" value="TreeGrafter"/>
</dbReference>
<protein>
    <recommendedName>
        <fullName evidence="11">Hexosyltransferase</fullName>
        <ecNumber evidence="11">2.4.1.-</ecNumber>
    </recommendedName>
</protein>
<keyword evidence="5 11" id="KW-0812">Transmembrane</keyword>
<evidence type="ECO:0000256" key="7">
    <source>
        <dbReference type="ARBA" id="ARBA00022989"/>
    </source>
</evidence>
<dbReference type="Pfam" id="PF01762">
    <property type="entry name" value="Galactosyl_T"/>
    <property type="match status" value="1"/>
</dbReference>
<evidence type="ECO:0000256" key="10">
    <source>
        <dbReference type="ARBA" id="ARBA00023180"/>
    </source>
</evidence>
<comment type="caution">
    <text evidence="12">The sequence shown here is derived from an EMBL/GenBank/DDBJ whole genome shotgun (WGS) entry which is preliminary data.</text>
</comment>
<evidence type="ECO:0000313" key="13">
    <source>
        <dbReference type="Proteomes" id="UP001374579"/>
    </source>
</evidence>
<keyword evidence="13" id="KW-1185">Reference proteome</keyword>
<comment type="similarity">
    <text evidence="2 11">Belongs to the glycosyltransferase 31 family.</text>
</comment>
<keyword evidence="3 11" id="KW-0328">Glycosyltransferase</keyword>
<evidence type="ECO:0000256" key="4">
    <source>
        <dbReference type="ARBA" id="ARBA00022679"/>
    </source>
</evidence>
<proteinExistence type="inferred from homology"/>
<evidence type="ECO:0000313" key="12">
    <source>
        <dbReference type="EMBL" id="KAK7104231.1"/>
    </source>
</evidence>
<evidence type="ECO:0000256" key="6">
    <source>
        <dbReference type="ARBA" id="ARBA00022968"/>
    </source>
</evidence>
<dbReference type="InterPro" id="IPR002659">
    <property type="entry name" value="Glyco_trans_31"/>
</dbReference>
<gene>
    <name evidence="12" type="ORF">V1264_018985</name>
</gene>
<keyword evidence="10" id="KW-0325">Glycoprotein</keyword>
<reference evidence="12 13" key="1">
    <citation type="submission" date="2024-02" db="EMBL/GenBank/DDBJ databases">
        <title>Chromosome-scale genome assembly of the rough periwinkle Littorina saxatilis.</title>
        <authorList>
            <person name="De Jode A."/>
            <person name="Faria R."/>
            <person name="Formenti G."/>
            <person name="Sims Y."/>
            <person name="Smith T.P."/>
            <person name="Tracey A."/>
            <person name="Wood J.M.D."/>
            <person name="Zagrodzka Z.B."/>
            <person name="Johannesson K."/>
            <person name="Butlin R.K."/>
            <person name="Leder E.H."/>
        </authorList>
    </citation>
    <scope>NUCLEOTIDE SEQUENCE [LARGE SCALE GENOMIC DNA]</scope>
    <source>
        <strain evidence="12">Snail1</strain>
        <tissue evidence="12">Muscle</tissue>
    </source>
</reference>
<dbReference type="FunFam" id="3.90.550.50:FF:000001">
    <property type="entry name" value="Hexosyltransferase"/>
    <property type="match status" value="1"/>
</dbReference>
<dbReference type="GO" id="GO:0016758">
    <property type="term" value="F:hexosyltransferase activity"/>
    <property type="evidence" value="ECO:0007669"/>
    <property type="project" value="InterPro"/>
</dbReference>
<keyword evidence="9 11" id="KW-0472">Membrane</keyword>
<dbReference type="Proteomes" id="UP001374579">
    <property type="component" value="Unassembled WGS sequence"/>
</dbReference>
<dbReference type="GO" id="GO:0000139">
    <property type="term" value="C:Golgi membrane"/>
    <property type="evidence" value="ECO:0007669"/>
    <property type="project" value="UniProtKB-SubCell"/>
</dbReference>
<comment type="subcellular location">
    <subcellularLocation>
        <location evidence="1 11">Golgi apparatus membrane</location>
        <topology evidence="1 11">Single-pass type II membrane protein</topology>
    </subcellularLocation>
</comment>
<sequence length="488" mass="56504">MATYYNSMLFRTNFRQLLSRRRNLAVTFTVMCVTLVTAYSVMYSLFLSSHDTIASRAGSDGRYQQRNGAVRGQFPAKNAAYFAQGNIDNSVFDRLPRGQHIHFHPEKLHGGIAGDQSREDVHKVQNDPHDQVNEIRKTFNRRVKQYRVPRQQGNNAGQIHFQSQEVKAPHPNCNNCTRFPMPGFSKKLQNLCGDPRFNVVELVVLVSSRVVSFDERQVLRETWLGSTRWDWAARTRHIFLVGRTSKVSASKRLLREMDTYGDILQGNFPEGLRPETHKTMLGLTWVTRYCFHAKHVLKVDQDVWVNLPALVFYLRHHPLLQPTAVGGFCKNNEMPIRDPRSKYFASEEQYPDPEYPPFCSGPGYVTTPAVAKEIVKVSRGVPFFHLEDVYIGFCLRSLRMNVKHLPGFSLGKRDLAWITELCQLHDSRLILRQGFTPDEILFIWNEGKCRRNVVPRRLGLPLSKRQQQRRDVARQEKLLQQRQRRNGK</sequence>
<feature type="transmembrane region" description="Helical" evidence="11">
    <location>
        <begin position="24"/>
        <end position="46"/>
    </location>
</feature>
<evidence type="ECO:0000256" key="5">
    <source>
        <dbReference type="ARBA" id="ARBA00022692"/>
    </source>
</evidence>
<name>A0AAN9BDR5_9CAEN</name>
<evidence type="ECO:0000256" key="9">
    <source>
        <dbReference type="ARBA" id="ARBA00023136"/>
    </source>
</evidence>
<dbReference type="PANTHER" id="PTHR11214:SF314">
    <property type="entry name" value="HEXOSYLTRANSFERASE"/>
    <property type="match status" value="1"/>
</dbReference>
<dbReference type="PANTHER" id="PTHR11214">
    <property type="entry name" value="BETA-1,3-N-ACETYLGLUCOSAMINYLTRANSFERASE"/>
    <property type="match status" value="1"/>
</dbReference>
<evidence type="ECO:0000256" key="8">
    <source>
        <dbReference type="ARBA" id="ARBA00023034"/>
    </source>
</evidence>
<accession>A0AAN9BDR5</accession>
<keyword evidence="7 11" id="KW-1133">Transmembrane helix</keyword>
<organism evidence="12 13">
    <name type="scientific">Littorina saxatilis</name>
    <dbReference type="NCBI Taxonomy" id="31220"/>
    <lineage>
        <taxon>Eukaryota</taxon>
        <taxon>Metazoa</taxon>
        <taxon>Spiralia</taxon>
        <taxon>Lophotrochozoa</taxon>
        <taxon>Mollusca</taxon>
        <taxon>Gastropoda</taxon>
        <taxon>Caenogastropoda</taxon>
        <taxon>Littorinimorpha</taxon>
        <taxon>Littorinoidea</taxon>
        <taxon>Littorinidae</taxon>
        <taxon>Littorina</taxon>
    </lineage>
</organism>
<keyword evidence="4" id="KW-0808">Transferase</keyword>
<evidence type="ECO:0000256" key="11">
    <source>
        <dbReference type="RuleBase" id="RU363063"/>
    </source>
</evidence>
<dbReference type="AlphaFoldDB" id="A0AAN9BDR5"/>
<evidence type="ECO:0000256" key="2">
    <source>
        <dbReference type="ARBA" id="ARBA00008661"/>
    </source>
</evidence>
<evidence type="ECO:0000256" key="1">
    <source>
        <dbReference type="ARBA" id="ARBA00004323"/>
    </source>
</evidence>
<evidence type="ECO:0000256" key="3">
    <source>
        <dbReference type="ARBA" id="ARBA00022676"/>
    </source>
</evidence>